<dbReference type="EMBL" id="KB030533">
    <property type="protein sequence ID" value="ELK15694.1"/>
    <property type="molecule type" value="Genomic_DNA"/>
</dbReference>
<keyword evidence="3" id="KW-1185">Reference proteome</keyword>
<dbReference type="InParanoid" id="L5KW55"/>
<dbReference type="SUPFAM" id="SSF56235">
    <property type="entry name" value="N-terminal nucleophile aminohydrolases (Ntn hydrolases)"/>
    <property type="match status" value="1"/>
</dbReference>
<dbReference type="AlphaFoldDB" id="L5KW55"/>
<dbReference type="GO" id="GO:0005839">
    <property type="term" value="C:proteasome core complex"/>
    <property type="evidence" value="ECO:0007669"/>
    <property type="project" value="InterPro"/>
</dbReference>
<name>L5KW55_PTEAL</name>
<accession>L5KW55</accession>
<keyword evidence="1 2" id="KW-0647">Proteasome</keyword>
<evidence type="ECO:0000313" key="2">
    <source>
        <dbReference type="EMBL" id="ELK15694.1"/>
    </source>
</evidence>
<dbReference type="InterPro" id="IPR050115">
    <property type="entry name" value="Proteasome_alpha"/>
</dbReference>
<dbReference type="GO" id="GO:0051603">
    <property type="term" value="P:proteolysis involved in protein catabolic process"/>
    <property type="evidence" value="ECO:0007669"/>
    <property type="project" value="InterPro"/>
</dbReference>
<dbReference type="InterPro" id="IPR029055">
    <property type="entry name" value="Ntn_hydrolases_N"/>
</dbReference>
<dbReference type="InterPro" id="IPR001353">
    <property type="entry name" value="Proteasome_sua/b"/>
</dbReference>
<sequence>MGKRIISPLMKPGSTERIVKTDAQIGYAMSEPTADAKILIDKARVETQNHWSTYNETMTVKGIIQAVSNLALRFGEEDADLGAMSCLFGVALLFGGADEKKPSSFK</sequence>
<dbReference type="Pfam" id="PF00227">
    <property type="entry name" value="Proteasome"/>
    <property type="match status" value="1"/>
</dbReference>
<dbReference type="PANTHER" id="PTHR11599">
    <property type="entry name" value="PROTEASOME SUBUNIT ALPHA/BETA"/>
    <property type="match status" value="1"/>
</dbReference>
<dbReference type="Gene3D" id="3.60.20.10">
    <property type="entry name" value="Glutamine Phosphoribosylpyrophosphate, subunit 1, domain 1"/>
    <property type="match status" value="1"/>
</dbReference>
<organism evidence="2 3">
    <name type="scientific">Pteropus alecto</name>
    <name type="common">Black flying fox</name>
    <dbReference type="NCBI Taxonomy" id="9402"/>
    <lineage>
        <taxon>Eukaryota</taxon>
        <taxon>Metazoa</taxon>
        <taxon>Chordata</taxon>
        <taxon>Craniata</taxon>
        <taxon>Vertebrata</taxon>
        <taxon>Euteleostomi</taxon>
        <taxon>Mammalia</taxon>
        <taxon>Eutheria</taxon>
        <taxon>Laurasiatheria</taxon>
        <taxon>Chiroptera</taxon>
        <taxon>Yinpterochiroptera</taxon>
        <taxon>Pteropodoidea</taxon>
        <taxon>Pteropodidae</taxon>
        <taxon>Pteropodinae</taxon>
        <taxon>Pteropus</taxon>
    </lineage>
</organism>
<gene>
    <name evidence="2" type="ORF">PAL_GLEAN10008665</name>
</gene>
<dbReference type="STRING" id="9402.L5KW55"/>
<proteinExistence type="predicted"/>
<evidence type="ECO:0000313" key="3">
    <source>
        <dbReference type="Proteomes" id="UP000010552"/>
    </source>
</evidence>
<protein>
    <submittedName>
        <fullName evidence="2">Proteasome subunit alpha type-5</fullName>
    </submittedName>
</protein>
<evidence type="ECO:0000256" key="1">
    <source>
        <dbReference type="ARBA" id="ARBA00022942"/>
    </source>
</evidence>
<dbReference type="Proteomes" id="UP000010552">
    <property type="component" value="Unassembled WGS sequence"/>
</dbReference>
<reference evidence="3" key="1">
    <citation type="journal article" date="2013" name="Science">
        <title>Comparative analysis of bat genomes provides insight into the evolution of flight and immunity.</title>
        <authorList>
            <person name="Zhang G."/>
            <person name="Cowled C."/>
            <person name="Shi Z."/>
            <person name="Huang Z."/>
            <person name="Bishop-Lilly K.A."/>
            <person name="Fang X."/>
            <person name="Wynne J.W."/>
            <person name="Xiong Z."/>
            <person name="Baker M.L."/>
            <person name="Zhao W."/>
            <person name="Tachedjian M."/>
            <person name="Zhu Y."/>
            <person name="Zhou P."/>
            <person name="Jiang X."/>
            <person name="Ng J."/>
            <person name="Yang L."/>
            <person name="Wu L."/>
            <person name="Xiao J."/>
            <person name="Feng Y."/>
            <person name="Chen Y."/>
            <person name="Sun X."/>
            <person name="Zhang Y."/>
            <person name="Marsh G.A."/>
            <person name="Crameri G."/>
            <person name="Broder C.C."/>
            <person name="Frey K.G."/>
            <person name="Wang L.F."/>
            <person name="Wang J."/>
        </authorList>
    </citation>
    <scope>NUCLEOTIDE SEQUENCE [LARGE SCALE GENOMIC DNA]</scope>
</reference>